<dbReference type="PIRSF" id="PIRSF004638">
    <property type="entry name" value="UCP004638"/>
    <property type="match status" value="1"/>
</dbReference>
<evidence type="ECO:0000313" key="16">
    <source>
        <dbReference type="EMBL" id="KHO63793.1"/>
    </source>
</evidence>
<dbReference type="OrthoDB" id="5770094at2"/>
<dbReference type="EC" id="1.3.99.-" evidence="14"/>
<keyword evidence="12 14" id="KW-0472">Membrane</keyword>
<dbReference type="PANTHER" id="PTHR40255:SF1">
    <property type="entry name" value="PROTOPORPHYRINOGEN IX OXIDASE"/>
    <property type="match status" value="1"/>
</dbReference>
<evidence type="ECO:0000256" key="13">
    <source>
        <dbReference type="ARBA" id="ARBA00048390"/>
    </source>
</evidence>
<sequence length="141" mass="14965">MPWLKLLHFAALLCWCGSLLYLPALIASSAQGAHSRLHPETDYPVRVVFTLFATPAALLAIGSGTLLFLVAGQWAGWLILKLAAVSGMALCHALCGVLVLRLERQPERALSLECSALGALAAALVGITLWLVLAKPQWGPA</sequence>
<evidence type="ECO:0000256" key="7">
    <source>
        <dbReference type="ARBA" id="ARBA00022692"/>
    </source>
</evidence>
<keyword evidence="7 15" id="KW-0812">Transmembrane</keyword>
<keyword evidence="11 14" id="KW-0408">Iron</keyword>
<keyword evidence="5 14" id="KW-1003">Cell membrane</keyword>
<dbReference type="GO" id="GO:0006782">
    <property type="term" value="P:protoporphyrinogen IX biosynthetic process"/>
    <property type="evidence" value="ECO:0007669"/>
    <property type="project" value="UniProtKB-UniRule"/>
</dbReference>
<dbReference type="EMBL" id="JTAK01000006">
    <property type="protein sequence ID" value="KHO63793.1"/>
    <property type="molecule type" value="Genomic_DNA"/>
</dbReference>
<evidence type="ECO:0000256" key="5">
    <source>
        <dbReference type="ARBA" id="ARBA00022475"/>
    </source>
</evidence>
<comment type="similarity">
    <text evidence="3 14">Belongs to the HemJ family.</text>
</comment>
<keyword evidence="17" id="KW-1185">Reference proteome</keyword>
<proteinExistence type="inferred from homology"/>
<evidence type="ECO:0000256" key="3">
    <source>
        <dbReference type="ARBA" id="ARBA00006501"/>
    </source>
</evidence>
<comment type="cofactor">
    <cofactor evidence="14">
        <name>heme b</name>
        <dbReference type="ChEBI" id="CHEBI:60344"/>
    </cofactor>
    <text evidence="14">Binds 1 heme b (iron(II)-protoporphyrin IX) group per subunit.</text>
</comment>
<gene>
    <name evidence="16" type="ORF">PT85_14935</name>
</gene>
<reference evidence="16 17" key="1">
    <citation type="submission" date="2014-11" db="EMBL/GenBank/DDBJ databases">
        <title>Genome sequence of Pseudomonas tuomuerensis JCM 14085.</title>
        <authorList>
            <person name="Shin S.-K."/>
            <person name="Yi H."/>
        </authorList>
    </citation>
    <scope>NUCLEOTIDE SEQUENCE [LARGE SCALE GENOMIC DNA]</scope>
    <source>
        <strain evidence="16 17">JCM 14085</strain>
    </source>
</reference>
<dbReference type="PANTHER" id="PTHR40255">
    <property type="entry name" value="UPF0093 MEMBRANE PROTEIN SLR1790"/>
    <property type="match status" value="1"/>
</dbReference>
<keyword evidence="6 14" id="KW-0349">Heme</keyword>
<evidence type="ECO:0000256" key="11">
    <source>
        <dbReference type="ARBA" id="ARBA00023004"/>
    </source>
</evidence>
<evidence type="ECO:0000256" key="4">
    <source>
        <dbReference type="ARBA" id="ARBA00017504"/>
    </source>
</evidence>
<feature type="transmembrane region" description="Helical" evidence="15">
    <location>
        <begin position="112"/>
        <end position="133"/>
    </location>
</feature>
<protein>
    <recommendedName>
        <fullName evidence="4 14">Protoporphyrinogen IX oxidase</fullName>
        <ecNumber evidence="14">1.3.99.-</ecNumber>
    </recommendedName>
</protein>
<dbReference type="STRING" id="706570.PT85_14935"/>
<comment type="subcellular location">
    <subcellularLocation>
        <location evidence="1">Cell membrane</location>
        <topology evidence="1">Multi-pass membrane protein</topology>
    </subcellularLocation>
</comment>
<evidence type="ECO:0000256" key="1">
    <source>
        <dbReference type="ARBA" id="ARBA00004651"/>
    </source>
</evidence>
<dbReference type="Proteomes" id="UP000030980">
    <property type="component" value="Unassembled WGS sequence"/>
</dbReference>
<comment type="caution">
    <text evidence="16">The sequence shown here is derived from an EMBL/GenBank/DDBJ whole genome shotgun (WGS) entry which is preliminary data.</text>
</comment>
<dbReference type="Pfam" id="PF03653">
    <property type="entry name" value="UPF0093"/>
    <property type="match status" value="1"/>
</dbReference>
<feature type="transmembrane region" description="Helical" evidence="15">
    <location>
        <begin position="47"/>
        <end position="71"/>
    </location>
</feature>
<comment type="pathway">
    <text evidence="2 14">Porphyrin-containing compound metabolism; protoporphyrin-IX biosynthesis; protoporphyrin-IX from protoporphyrinogen-IX: step 1/1.</text>
</comment>
<evidence type="ECO:0000256" key="12">
    <source>
        <dbReference type="ARBA" id="ARBA00023136"/>
    </source>
</evidence>
<dbReference type="AlphaFoldDB" id="A0A0B3BH40"/>
<evidence type="ECO:0000256" key="14">
    <source>
        <dbReference type="PIRNR" id="PIRNR004638"/>
    </source>
</evidence>
<feature type="transmembrane region" description="Helical" evidence="15">
    <location>
        <begin position="6"/>
        <end position="26"/>
    </location>
</feature>
<dbReference type="GO" id="GO:0046872">
    <property type="term" value="F:metal ion binding"/>
    <property type="evidence" value="ECO:0007669"/>
    <property type="project" value="UniProtKB-UniRule"/>
</dbReference>
<keyword evidence="10" id="KW-0560">Oxidoreductase</keyword>
<feature type="transmembrane region" description="Helical" evidence="15">
    <location>
        <begin position="77"/>
        <end position="100"/>
    </location>
</feature>
<evidence type="ECO:0000256" key="6">
    <source>
        <dbReference type="ARBA" id="ARBA00022617"/>
    </source>
</evidence>
<dbReference type="InterPro" id="IPR005265">
    <property type="entry name" value="HemJ-like"/>
</dbReference>
<dbReference type="GO" id="GO:0070818">
    <property type="term" value="F:protoporphyrinogen oxidase activity"/>
    <property type="evidence" value="ECO:0007669"/>
    <property type="project" value="UniProtKB-UniRule"/>
</dbReference>
<evidence type="ECO:0000313" key="17">
    <source>
        <dbReference type="Proteomes" id="UP000030980"/>
    </source>
</evidence>
<dbReference type="RefSeq" id="WP_027588695.1">
    <property type="nucleotide sequence ID" value="NZ_FMUP01000004.1"/>
</dbReference>
<comment type="catalytic activity">
    <reaction evidence="13 14">
        <text>protoporphyrinogen IX + 3 A = protoporphyrin IX + 3 AH2</text>
        <dbReference type="Rhea" id="RHEA:62000"/>
        <dbReference type="ChEBI" id="CHEBI:13193"/>
        <dbReference type="ChEBI" id="CHEBI:17499"/>
        <dbReference type="ChEBI" id="CHEBI:57306"/>
        <dbReference type="ChEBI" id="CHEBI:57307"/>
    </reaction>
</comment>
<dbReference type="UniPathway" id="UPA00251">
    <property type="reaction ID" value="UER00324"/>
</dbReference>
<evidence type="ECO:0000256" key="9">
    <source>
        <dbReference type="ARBA" id="ARBA00022989"/>
    </source>
</evidence>
<name>A0A0B3BH40_9PSED</name>
<accession>A0A0B3BH40</accession>
<comment type="function">
    <text evidence="14">Catalyzes the oxidation of protoporphyrinogen IX to protoporphyrin IX.</text>
</comment>
<evidence type="ECO:0000256" key="10">
    <source>
        <dbReference type="ARBA" id="ARBA00023002"/>
    </source>
</evidence>
<dbReference type="GO" id="GO:0005886">
    <property type="term" value="C:plasma membrane"/>
    <property type="evidence" value="ECO:0007669"/>
    <property type="project" value="UniProtKB-SubCell"/>
</dbReference>
<evidence type="ECO:0000256" key="2">
    <source>
        <dbReference type="ARBA" id="ARBA00005073"/>
    </source>
</evidence>
<evidence type="ECO:0000256" key="8">
    <source>
        <dbReference type="ARBA" id="ARBA00022723"/>
    </source>
</evidence>
<evidence type="ECO:0000256" key="15">
    <source>
        <dbReference type="SAM" id="Phobius"/>
    </source>
</evidence>
<keyword evidence="8 14" id="KW-0479">Metal-binding</keyword>
<keyword evidence="9 15" id="KW-1133">Transmembrane helix</keyword>
<organism evidence="16 17">
    <name type="scientific">Pseudomonas flexibilis</name>
    <dbReference type="NCBI Taxonomy" id="706570"/>
    <lineage>
        <taxon>Bacteria</taxon>
        <taxon>Pseudomonadati</taxon>
        <taxon>Pseudomonadota</taxon>
        <taxon>Gammaproteobacteria</taxon>
        <taxon>Pseudomonadales</taxon>
        <taxon>Pseudomonadaceae</taxon>
        <taxon>Pseudomonas</taxon>
    </lineage>
</organism>